<keyword evidence="2" id="KW-0929">Antimicrobial</keyword>
<keyword evidence="2" id="KW-0044">Antibiotic</keyword>
<dbReference type="SUPFAM" id="SSF55394">
    <property type="entry name" value="Bactericidal permeability-increasing protein, BPI"/>
    <property type="match status" value="1"/>
</dbReference>
<evidence type="ECO:0000256" key="3">
    <source>
        <dbReference type="SAM" id="SignalP"/>
    </source>
</evidence>
<name>A0A3Q7PCL9_CALUR</name>
<dbReference type="Gene3D" id="3.15.10.10">
    <property type="entry name" value="Bactericidal permeability-increasing protein, domain 1"/>
    <property type="match status" value="1"/>
</dbReference>
<dbReference type="GO" id="GO:0050829">
    <property type="term" value="P:defense response to Gram-negative bacterium"/>
    <property type="evidence" value="ECO:0007669"/>
    <property type="project" value="UniProtKB-UniRule"/>
</dbReference>
<comment type="function">
    <text evidence="2">The cytotoxic action of BPI is limited to many species of Gram-negative bacteria; this specificity may be explained by a strong affinity of the very basic N-terminal half for the negatively charged lipopolysaccharides that are unique to the Gram-negative bacterial outer envelope.</text>
</comment>
<organism evidence="5 6">
    <name type="scientific">Callorhinus ursinus</name>
    <name type="common">Northern fur seal</name>
    <dbReference type="NCBI Taxonomy" id="34884"/>
    <lineage>
        <taxon>Eukaryota</taxon>
        <taxon>Metazoa</taxon>
        <taxon>Chordata</taxon>
        <taxon>Craniata</taxon>
        <taxon>Vertebrata</taxon>
        <taxon>Euteleostomi</taxon>
        <taxon>Mammalia</taxon>
        <taxon>Eutheria</taxon>
        <taxon>Laurasiatheria</taxon>
        <taxon>Carnivora</taxon>
        <taxon>Caniformia</taxon>
        <taxon>Pinnipedia</taxon>
        <taxon>Otariidae</taxon>
        <taxon>Callorhinus</taxon>
    </lineage>
</organism>
<evidence type="ECO:0000313" key="6">
    <source>
        <dbReference type="RefSeq" id="XP_025731529.1"/>
    </source>
</evidence>
<feature type="signal peptide" evidence="3">
    <location>
        <begin position="1"/>
        <end position="20"/>
    </location>
</feature>
<reference evidence="6" key="2">
    <citation type="submission" date="2025-08" db="UniProtKB">
        <authorList>
            <consortium name="RefSeq"/>
        </authorList>
    </citation>
    <scope>IDENTIFICATION</scope>
    <source>
        <tissue evidence="6">Blood</tissue>
    </source>
</reference>
<dbReference type="Gene3D" id="3.15.20.10">
    <property type="entry name" value="Bactericidal permeability-increasing protein, domain 2"/>
    <property type="match status" value="1"/>
</dbReference>
<dbReference type="GO" id="GO:0050830">
    <property type="term" value="P:defense response to Gram-positive bacterium"/>
    <property type="evidence" value="ECO:0007669"/>
    <property type="project" value="TreeGrafter"/>
</dbReference>
<dbReference type="InterPro" id="IPR017942">
    <property type="entry name" value="Lipid-bd_serum_glycop_N"/>
</dbReference>
<evidence type="ECO:0000313" key="5">
    <source>
        <dbReference type="Proteomes" id="UP000286641"/>
    </source>
</evidence>
<keyword evidence="2" id="KW-0399">Innate immunity</keyword>
<keyword evidence="5" id="KW-1185">Reference proteome</keyword>
<dbReference type="SMART" id="SM00328">
    <property type="entry name" value="BPI1"/>
    <property type="match status" value="1"/>
</dbReference>
<dbReference type="InterPro" id="IPR017943">
    <property type="entry name" value="Bactericidal_perm-incr_a/b_dom"/>
</dbReference>
<dbReference type="InterPro" id="IPR032942">
    <property type="entry name" value="BPI/LBP/Plunc"/>
</dbReference>
<keyword evidence="2 3" id="KW-0732">Signal</keyword>
<dbReference type="GO" id="GO:0043032">
    <property type="term" value="P:positive regulation of macrophage activation"/>
    <property type="evidence" value="ECO:0007669"/>
    <property type="project" value="TreeGrafter"/>
</dbReference>
<evidence type="ECO:0000256" key="2">
    <source>
        <dbReference type="RuleBase" id="RU369039"/>
    </source>
</evidence>
<evidence type="ECO:0000256" key="1">
    <source>
        <dbReference type="ARBA" id="ARBA00023180"/>
    </source>
</evidence>
<evidence type="ECO:0000259" key="4">
    <source>
        <dbReference type="SMART" id="SM00328"/>
    </source>
</evidence>
<dbReference type="PANTHER" id="PTHR10504">
    <property type="entry name" value="BACTERICIDAL PERMEABILITY-INCREASING BPI PROTEIN-RELATED"/>
    <property type="match status" value="1"/>
</dbReference>
<comment type="domain">
    <text evidence="2">The N- and C-terminal barrels adopt an identical fold despite having only 13% of conserved residues.</text>
</comment>
<dbReference type="GO" id="GO:0002281">
    <property type="term" value="P:macrophage activation involved in immune response"/>
    <property type="evidence" value="ECO:0007669"/>
    <property type="project" value="TreeGrafter"/>
</dbReference>
<dbReference type="Pfam" id="PF01273">
    <property type="entry name" value="LBP_BPI_CETP"/>
    <property type="match status" value="1"/>
</dbReference>
<reference key="1">
    <citation type="submission" date="2019-01" db="UniProtKB">
        <authorList>
            <consortium name="RefSeq"/>
        </authorList>
    </citation>
    <scope>IDENTIFICATION</scope>
</reference>
<dbReference type="GO" id="GO:0031663">
    <property type="term" value="P:lipopolysaccharide-mediated signaling pathway"/>
    <property type="evidence" value="ECO:0007669"/>
    <property type="project" value="TreeGrafter"/>
</dbReference>
<keyword evidence="2" id="KW-0391">Immunity</keyword>
<dbReference type="GO" id="GO:0006953">
    <property type="term" value="P:acute-phase response"/>
    <property type="evidence" value="ECO:0007669"/>
    <property type="project" value="TreeGrafter"/>
</dbReference>
<keyword evidence="2" id="KW-1015">Disulfide bond</keyword>
<sequence length="276" mass="30581">MMARLYCVVVTLLLLAEVSGFEEGATNPGVVARITRKGLAYARQLGVAILKKELSTIKLPDFSGSFKVSWIKTVSYDFYRLTIHRFELRNSDLRLRPRQGVRASLSNNYMFVSGNWKVKKAFVTLDGTFDVNVDGISISVSLNLGKDQSGRPTASVAHCRNSIGHISVDISGQLSWILNLLHKRIENNFKNILEQKIREMVRKSTTSHLEPYLRTPPGLEAPSFLWVPSDAMTPVTPRPMTTIISRAPGELSPWSTSPSHGAGYGVTTSLGGLFWS</sequence>
<comment type="subcellular location">
    <subcellularLocation>
        <location evidence="2">Secreted</location>
    </subcellularLocation>
</comment>
<dbReference type="GO" id="GO:0005615">
    <property type="term" value="C:extracellular space"/>
    <property type="evidence" value="ECO:0007669"/>
    <property type="project" value="UniProtKB-UniRule"/>
</dbReference>
<comment type="subunit">
    <text evidence="2">Monomer. Homodimer; disulfide-linked.</text>
</comment>
<dbReference type="RefSeq" id="XP_025731529.1">
    <property type="nucleotide sequence ID" value="XM_025875744.1"/>
</dbReference>
<keyword evidence="2" id="KW-0964">Secreted</keyword>
<proteinExistence type="predicted"/>
<dbReference type="PANTHER" id="PTHR10504:SF76">
    <property type="entry name" value="BACTERICIDAL PERMEABILITY-INCREASING PROTEIN"/>
    <property type="match status" value="1"/>
</dbReference>
<accession>A0A3Q7PCL9</accession>
<keyword evidence="1 2" id="KW-0325">Glycoprotein</keyword>
<dbReference type="GO" id="GO:0045087">
    <property type="term" value="P:innate immune response"/>
    <property type="evidence" value="ECO:0007669"/>
    <property type="project" value="UniProtKB-UniRule"/>
</dbReference>
<gene>
    <name evidence="6" type="primary">LOC112827321</name>
</gene>
<feature type="domain" description="Lipid-binding serum glycoprotein N-terminal" evidence="4">
    <location>
        <begin position="33"/>
        <end position="257"/>
    </location>
</feature>
<protein>
    <recommendedName>
        <fullName evidence="2">Bactericidal permeability-increasing protein</fullName>
        <shortName evidence="2">BPI</shortName>
    </recommendedName>
</protein>
<dbReference type="FunFam" id="3.15.10.10:FF:000001">
    <property type="entry name" value="phospholipid transfer protein-like"/>
    <property type="match status" value="1"/>
</dbReference>
<dbReference type="GO" id="GO:0001530">
    <property type="term" value="F:lipopolysaccharide binding"/>
    <property type="evidence" value="ECO:0007669"/>
    <property type="project" value="TreeGrafter"/>
</dbReference>
<dbReference type="Proteomes" id="UP000286641">
    <property type="component" value="Unplaced"/>
</dbReference>
<dbReference type="AlphaFoldDB" id="A0A3Q7PCL9"/>
<comment type="domain">
    <text evidence="2">The N-terminal region may be exposed to the interior of the granule, whereas the C-terminal portion may be embedded in the membrane. During phagocytosis and degranulation, proteases may be released and activated and cleave BPI at the junction of the N- and C-terminal portions of the molecule, providing controlled release of the N-terminal antibacterial fragment when bacteria are ingested.</text>
</comment>
<feature type="chain" id="PRO_5018755663" description="Bactericidal permeability-increasing protein" evidence="3">
    <location>
        <begin position="21"/>
        <end position="276"/>
    </location>
</feature>